<dbReference type="GeneID" id="20212737"/>
<dbReference type="EMBL" id="AMQM01006997">
    <property type="status" value="NOT_ANNOTATED_CDS"/>
    <property type="molecule type" value="Genomic_DNA"/>
</dbReference>
<dbReference type="GO" id="GO:0022857">
    <property type="term" value="F:transmembrane transporter activity"/>
    <property type="evidence" value="ECO:0007669"/>
    <property type="project" value="InterPro"/>
</dbReference>
<dbReference type="CTD" id="20212737"/>
<dbReference type="EnsemblMetazoa" id="HelroT193681">
    <property type="protein sequence ID" value="HelroP193681"/>
    <property type="gene ID" value="HelroG193681"/>
</dbReference>
<dbReference type="AlphaFoldDB" id="T1FV91"/>
<evidence type="ECO:0000256" key="3">
    <source>
        <dbReference type="ARBA" id="ARBA00022989"/>
    </source>
</evidence>
<comment type="subcellular location">
    <subcellularLocation>
        <location evidence="1">Membrane</location>
        <topology evidence="1">Multi-pass membrane protein</topology>
    </subcellularLocation>
</comment>
<feature type="transmembrane region" description="Helical" evidence="6">
    <location>
        <begin position="133"/>
        <end position="153"/>
    </location>
</feature>
<dbReference type="InterPro" id="IPR002293">
    <property type="entry name" value="AA/rel_permease1"/>
</dbReference>
<name>T1FV91_HELRO</name>
<dbReference type="HOGENOM" id="CLU_1009282_0_0_1"/>
<feature type="compositionally biased region" description="Pro residues" evidence="5">
    <location>
        <begin position="1"/>
        <end position="10"/>
    </location>
</feature>
<gene>
    <name evidence="8" type="primary">20212737</name>
    <name evidence="7" type="ORF">HELRODRAFT_193681</name>
</gene>
<organism evidence="8 9">
    <name type="scientific">Helobdella robusta</name>
    <name type="common">Californian leech</name>
    <dbReference type="NCBI Taxonomy" id="6412"/>
    <lineage>
        <taxon>Eukaryota</taxon>
        <taxon>Metazoa</taxon>
        <taxon>Spiralia</taxon>
        <taxon>Lophotrochozoa</taxon>
        <taxon>Annelida</taxon>
        <taxon>Clitellata</taxon>
        <taxon>Hirudinea</taxon>
        <taxon>Rhynchobdellida</taxon>
        <taxon>Glossiphoniidae</taxon>
        <taxon>Helobdella</taxon>
    </lineage>
</organism>
<dbReference type="STRING" id="6412.T1FV91"/>
<keyword evidence="9" id="KW-1185">Reference proteome</keyword>
<evidence type="ECO:0000256" key="5">
    <source>
        <dbReference type="SAM" id="MobiDB-lite"/>
    </source>
</evidence>
<dbReference type="EMBL" id="KB097552">
    <property type="protein sequence ID" value="ESN94974.1"/>
    <property type="molecule type" value="Genomic_DNA"/>
</dbReference>
<dbReference type="PANTHER" id="PTHR43243">
    <property type="entry name" value="INNER MEMBRANE TRANSPORTER YGJI-RELATED"/>
    <property type="match status" value="1"/>
</dbReference>
<proteinExistence type="predicted"/>
<dbReference type="KEGG" id="hro:HELRODRAFT_193681"/>
<reference evidence="8" key="3">
    <citation type="submission" date="2015-06" db="UniProtKB">
        <authorList>
            <consortium name="EnsemblMetazoa"/>
        </authorList>
    </citation>
    <scope>IDENTIFICATION</scope>
</reference>
<dbReference type="RefSeq" id="XP_009026873.1">
    <property type="nucleotide sequence ID" value="XM_009028625.1"/>
</dbReference>
<dbReference type="eggNOG" id="KOG1286">
    <property type="taxonomic scope" value="Eukaryota"/>
</dbReference>
<dbReference type="GO" id="GO:0016020">
    <property type="term" value="C:membrane"/>
    <property type="evidence" value="ECO:0007669"/>
    <property type="project" value="UniProtKB-SubCell"/>
</dbReference>
<reference evidence="9" key="1">
    <citation type="submission" date="2012-12" db="EMBL/GenBank/DDBJ databases">
        <authorList>
            <person name="Hellsten U."/>
            <person name="Grimwood J."/>
            <person name="Chapman J.A."/>
            <person name="Shapiro H."/>
            <person name="Aerts A."/>
            <person name="Otillar R.P."/>
            <person name="Terry A.Y."/>
            <person name="Boore J.L."/>
            <person name="Simakov O."/>
            <person name="Marletaz F."/>
            <person name="Cho S.-J."/>
            <person name="Edsinger-Gonzales E."/>
            <person name="Havlak P."/>
            <person name="Kuo D.-H."/>
            <person name="Larsson T."/>
            <person name="Lv J."/>
            <person name="Arendt D."/>
            <person name="Savage R."/>
            <person name="Osoegawa K."/>
            <person name="de Jong P."/>
            <person name="Lindberg D.R."/>
            <person name="Seaver E.C."/>
            <person name="Weisblat D.A."/>
            <person name="Putnam N.H."/>
            <person name="Grigoriev I.V."/>
            <person name="Rokhsar D.S."/>
        </authorList>
    </citation>
    <scope>NUCLEOTIDE SEQUENCE</scope>
</reference>
<evidence type="ECO:0000313" key="7">
    <source>
        <dbReference type="EMBL" id="ESN94974.1"/>
    </source>
</evidence>
<dbReference type="InParanoid" id="T1FV91"/>
<feature type="transmembrane region" description="Helical" evidence="6">
    <location>
        <begin position="74"/>
        <end position="96"/>
    </location>
</feature>
<dbReference type="OrthoDB" id="6282039at2759"/>
<feature type="transmembrane region" description="Helical" evidence="6">
    <location>
        <begin position="102"/>
        <end position="121"/>
    </location>
</feature>
<evidence type="ECO:0008006" key="10">
    <source>
        <dbReference type="Google" id="ProtNLM"/>
    </source>
</evidence>
<evidence type="ECO:0000256" key="2">
    <source>
        <dbReference type="ARBA" id="ARBA00022692"/>
    </source>
</evidence>
<keyword evidence="4 6" id="KW-0472">Membrane</keyword>
<evidence type="ECO:0000256" key="6">
    <source>
        <dbReference type="SAM" id="Phobius"/>
    </source>
</evidence>
<feature type="transmembrane region" description="Helical" evidence="6">
    <location>
        <begin position="201"/>
        <end position="219"/>
    </location>
</feature>
<feature type="region of interest" description="Disordered" evidence="5">
    <location>
        <begin position="1"/>
        <end position="40"/>
    </location>
</feature>
<protein>
    <recommendedName>
        <fullName evidence="10">Amino acid permease/ SLC12A domain-containing protein</fullName>
    </recommendedName>
</protein>
<evidence type="ECO:0000256" key="1">
    <source>
        <dbReference type="ARBA" id="ARBA00004141"/>
    </source>
</evidence>
<evidence type="ECO:0000313" key="9">
    <source>
        <dbReference type="Proteomes" id="UP000015101"/>
    </source>
</evidence>
<evidence type="ECO:0000256" key="4">
    <source>
        <dbReference type="ARBA" id="ARBA00023136"/>
    </source>
</evidence>
<keyword evidence="2 6" id="KW-0812">Transmembrane</keyword>
<accession>T1FV91</accession>
<dbReference type="Proteomes" id="UP000015101">
    <property type="component" value="Unassembled WGS sequence"/>
</dbReference>
<dbReference type="Gene3D" id="1.20.1740.10">
    <property type="entry name" value="Amino acid/polyamine transporter I"/>
    <property type="match status" value="1"/>
</dbReference>
<dbReference type="PANTHER" id="PTHR43243:SF105">
    <property type="entry name" value="CATIONIC AMINO ACID TRANSPORTER C-TERMINAL DOMAIN-CONTAINING PROTEIN"/>
    <property type="match status" value="1"/>
</dbReference>
<evidence type="ECO:0000313" key="8">
    <source>
        <dbReference type="EnsemblMetazoa" id="HelroP193681"/>
    </source>
</evidence>
<keyword evidence="3 6" id="KW-1133">Transmembrane helix</keyword>
<reference evidence="7 9" key="2">
    <citation type="journal article" date="2013" name="Nature">
        <title>Insights into bilaterian evolution from three spiralian genomes.</title>
        <authorList>
            <person name="Simakov O."/>
            <person name="Marletaz F."/>
            <person name="Cho S.J."/>
            <person name="Edsinger-Gonzales E."/>
            <person name="Havlak P."/>
            <person name="Hellsten U."/>
            <person name="Kuo D.H."/>
            <person name="Larsson T."/>
            <person name="Lv J."/>
            <person name="Arendt D."/>
            <person name="Savage R."/>
            <person name="Osoegawa K."/>
            <person name="de Jong P."/>
            <person name="Grimwood J."/>
            <person name="Chapman J.A."/>
            <person name="Shapiro H."/>
            <person name="Aerts A."/>
            <person name="Otillar R.P."/>
            <person name="Terry A.Y."/>
            <person name="Boore J.L."/>
            <person name="Grigoriev I.V."/>
            <person name="Lindberg D.R."/>
            <person name="Seaver E.C."/>
            <person name="Weisblat D.A."/>
            <person name="Putnam N.H."/>
            <person name="Rokhsar D.S."/>
        </authorList>
    </citation>
    <scope>NUCLEOTIDE SEQUENCE</scope>
</reference>
<feature type="compositionally biased region" description="Low complexity" evidence="5">
    <location>
        <begin position="11"/>
        <end position="33"/>
    </location>
</feature>
<sequence length="276" mass="29007">MPSPKTPPSSPTTSQTNRQTSPLTSSQSTPHSPAAKSKTPWSTRLAAALLRRKAINFEGSGEHGLARVLNTFDLTTLGIGCTIGSGIYVITGQVALMAGPAVLLSYVIAGFASIFAGLCYAEFGALVPRAGSAYVYSYVTVGEFMAFVIGWNLTLEYIIGTAAVARATSDYIDSLCGSLISQWFAKTLPLHAPIFSEYPDLLALGIIIVLTGRLGRSFVMIDIPNGNKTADDPTYNHGGFFPFGASGMLAGAASCFYAFAGFDVIATTGSLISIIY</sequence>
<dbReference type="OMA" id="HAPIFSE"/>
<dbReference type="Pfam" id="PF13520">
    <property type="entry name" value="AA_permease_2"/>
    <property type="match status" value="1"/>
</dbReference>
<feature type="transmembrane region" description="Helical" evidence="6">
    <location>
        <begin position="240"/>
        <end position="260"/>
    </location>
</feature>